<evidence type="ECO:0000313" key="1">
    <source>
        <dbReference type="EMBL" id="KAG0520671.1"/>
    </source>
</evidence>
<name>A0A921QHN5_SORBI</name>
<proteinExistence type="predicted"/>
<protein>
    <submittedName>
        <fullName evidence="1">Uncharacterized protein</fullName>
    </submittedName>
</protein>
<comment type="caution">
    <text evidence="1">The sequence shown here is derived from an EMBL/GenBank/DDBJ whole genome shotgun (WGS) entry which is preliminary data.</text>
</comment>
<accession>A0A921QHN5</accession>
<organism evidence="1 2">
    <name type="scientific">Sorghum bicolor</name>
    <name type="common">Sorghum</name>
    <name type="synonym">Sorghum vulgare</name>
    <dbReference type="NCBI Taxonomy" id="4558"/>
    <lineage>
        <taxon>Eukaryota</taxon>
        <taxon>Viridiplantae</taxon>
        <taxon>Streptophyta</taxon>
        <taxon>Embryophyta</taxon>
        <taxon>Tracheophyta</taxon>
        <taxon>Spermatophyta</taxon>
        <taxon>Magnoliopsida</taxon>
        <taxon>Liliopsida</taxon>
        <taxon>Poales</taxon>
        <taxon>Poaceae</taxon>
        <taxon>PACMAD clade</taxon>
        <taxon>Panicoideae</taxon>
        <taxon>Andropogonodae</taxon>
        <taxon>Andropogoneae</taxon>
        <taxon>Sorghinae</taxon>
        <taxon>Sorghum</taxon>
    </lineage>
</organism>
<dbReference type="EMBL" id="CM027687">
    <property type="protein sequence ID" value="KAG0520671.1"/>
    <property type="molecule type" value="Genomic_DNA"/>
</dbReference>
<dbReference type="Proteomes" id="UP000807115">
    <property type="component" value="Chromosome 8"/>
</dbReference>
<reference evidence="1" key="1">
    <citation type="journal article" date="2019" name="BMC Genomics">
        <title>A new reference genome for Sorghum bicolor reveals high levels of sequence similarity between sweet and grain genotypes: implications for the genetics of sugar metabolism.</title>
        <authorList>
            <person name="Cooper E.A."/>
            <person name="Brenton Z.W."/>
            <person name="Flinn B.S."/>
            <person name="Jenkins J."/>
            <person name="Shu S."/>
            <person name="Flowers D."/>
            <person name="Luo F."/>
            <person name="Wang Y."/>
            <person name="Xia P."/>
            <person name="Barry K."/>
            <person name="Daum C."/>
            <person name="Lipzen A."/>
            <person name="Yoshinaga Y."/>
            <person name="Schmutz J."/>
            <person name="Saski C."/>
            <person name="Vermerris W."/>
            <person name="Kresovich S."/>
        </authorList>
    </citation>
    <scope>NUCLEOTIDE SEQUENCE</scope>
</reference>
<evidence type="ECO:0000313" key="2">
    <source>
        <dbReference type="Proteomes" id="UP000807115"/>
    </source>
</evidence>
<dbReference type="AlphaFoldDB" id="A0A921QHN5"/>
<sequence>MTGLVYLGGQITYPRAAREREDYWIVHMEDR</sequence>
<gene>
    <name evidence="1" type="ORF">BDA96_08G094100</name>
</gene>
<reference evidence="1" key="2">
    <citation type="submission" date="2020-10" db="EMBL/GenBank/DDBJ databases">
        <authorList>
            <person name="Cooper E.A."/>
            <person name="Brenton Z.W."/>
            <person name="Flinn B.S."/>
            <person name="Jenkins J."/>
            <person name="Shu S."/>
            <person name="Flowers D."/>
            <person name="Luo F."/>
            <person name="Wang Y."/>
            <person name="Xia P."/>
            <person name="Barry K."/>
            <person name="Daum C."/>
            <person name="Lipzen A."/>
            <person name="Yoshinaga Y."/>
            <person name="Schmutz J."/>
            <person name="Saski C."/>
            <person name="Vermerris W."/>
            <person name="Kresovich S."/>
        </authorList>
    </citation>
    <scope>NUCLEOTIDE SEQUENCE</scope>
</reference>